<reference evidence="2" key="1">
    <citation type="journal article" date="2011" name="Funct. Integr. Genomics">
        <title>Major chimpanzee-specific structural changes in sperm development-associated genes.</title>
        <authorList>
            <person name="Kim R.N."/>
            <person name="Kim D.W."/>
            <person name="Choi S.H."/>
            <person name="Chae S.H."/>
            <person name="Nam S.H."/>
            <person name="Kim D.W."/>
            <person name="Kim A."/>
            <person name="Kang A."/>
            <person name="Park K.H."/>
            <person name="Lee Y.S."/>
            <person name="Hirai M."/>
            <person name="Suzuki Y."/>
            <person name="Sugano S."/>
            <person name="Hashimoto K."/>
            <person name="Kim D.S."/>
            <person name="Park H.S."/>
        </authorList>
    </citation>
    <scope>NUCLEOTIDE SEQUENCE</scope>
    <source>
        <tissue evidence="2">Testis</tissue>
    </source>
</reference>
<name>G2HEC4_PANTR</name>
<keyword evidence="2" id="KW-0675">Receptor</keyword>
<evidence type="ECO:0000256" key="1">
    <source>
        <dbReference type="SAM" id="MobiDB-lite"/>
    </source>
</evidence>
<protein>
    <submittedName>
        <fullName evidence="2">Nuclear receptor coactivator 4</fullName>
    </submittedName>
</protein>
<feature type="compositionally biased region" description="Basic and acidic residues" evidence="1">
    <location>
        <begin position="15"/>
        <end position="36"/>
    </location>
</feature>
<feature type="region of interest" description="Disordered" evidence="1">
    <location>
        <begin position="15"/>
        <end position="80"/>
    </location>
</feature>
<accession>G2HEC4</accession>
<dbReference type="EMBL" id="AK305088">
    <property type="protein sequence ID" value="BAK62082.1"/>
    <property type="molecule type" value="mRNA"/>
</dbReference>
<proteinExistence type="evidence at transcript level"/>
<evidence type="ECO:0000313" key="2">
    <source>
        <dbReference type="EMBL" id="BAK62082.1"/>
    </source>
</evidence>
<dbReference type="AlphaFoldDB" id="G2HEC4"/>
<organism evidence="2">
    <name type="scientific">Pan troglodytes</name>
    <name type="common">Chimpanzee</name>
    <dbReference type="NCBI Taxonomy" id="9598"/>
    <lineage>
        <taxon>Eukaryota</taxon>
        <taxon>Metazoa</taxon>
        <taxon>Chordata</taxon>
        <taxon>Craniata</taxon>
        <taxon>Vertebrata</taxon>
        <taxon>Euteleostomi</taxon>
        <taxon>Mammalia</taxon>
        <taxon>Eutheria</taxon>
        <taxon>Euarchontoglires</taxon>
        <taxon>Primates</taxon>
        <taxon>Haplorrhini</taxon>
        <taxon>Catarrhini</taxon>
        <taxon>Hominidae</taxon>
        <taxon>Pan</taxon>
    </lineage>
</organism>
<sequence>MMRIEKEALCKWLLKKDRQNNGMPEETKPEPEKHQDSLNMWSCPSRKEQAKASKATAPSRIADSSHKQQSLVRVANPAPI</sequence>